<dbReference type="InterPro" id="IPR051127">
    <property type="entry name" value="Fungal_SecMet_Regulators"/>
</dbReference>
<comment type="caution">
    <text evidence="7">The sequence shown here is derived from an EMBL/GenBank/DDBJ whole genome shotgun (WGS) entry which is preliminary data.</text>
</comment>
<evidence type="ECO:0000313" key="7">
    <source>
        <dbReference type="EMBL" id="KAJ9606445.1"/>
    </source>
</evidence>
<reference evidence="7" key="1">
    <citation type="submission" date="2022-10" db="EMBL/GenBank/DDBJ databases">
        <title>Culturing micro-colonial fungi from biological soil crusts in the Mojave desert and describing Neophaeococcomyces mojavensis, and introducing the new genera and species Taxawa tesnikishii.</title>
        <authorList>
            <person name="Kurbessoian T."/>
            <person name="Stajich J.E."/>
        </authorList>
    </citation>
    <scope>NUCLEOTIDE SEQUENCE</scope>
    <source>
        <strain evidence="7">TK_41</strain>
    </source>
</reference>
<dbReference type="GO" id="GO:0008270">
    <property type="term" value="F:zinc ion binding"/>
    <property type="evidence" value="ECO:0007669"/>
    <property type="project" value="InterPro"/>
</dbReference>
<name>A0AA39CFP2_9EURO</name>
<organism evidence="7 8">
    <name type="scientific">Cladophialophora chaetospira</name>
    <dbReference type="NCBI Taxonomy" id="386627"/>
    <lineage>
        <taxon>Eukaryota</taxon>
        <taxon>Fungi</taxon>
        <taxon>Dikarya</taxon>
        <taxon>Ascomycota</taxon>
        <taxon>Pezizomycotina</taxon>
        <taxon>Eurotiomycetes</taxon>
        <taxon>Chaetothyriomycetidae</taxon>
        <taxon>Chaetothyriales</taxon>
        <taxon>Herpotrichiellaceae</taxon>
        <taxon>Cladophialophora</taxon>
    </lineage>
</organism>
<keyword evidence="5" id="KW-0539">Nucleus</keyword>
<dbReference type="SMART" id="SM00906">
    <property type="entry name" value="Fungal_trans"/>
    <property type="match status" value="1"/>
</dbReference>
<feature type="domain" description="Xylanolytic transcriptional activator regulatory" evidence="6">
    <location>
        <begin position="322"/>
        <end position="388"/>
    </location>
</feature>
<dbReference type="GO" id="GO:0006351">
    <property type="term" value="P:DNA-templated transcription"/>
    <property type="evidence" value="ECO:0007669"/>
    <property type="project" value="InterPro"/>
</dbReference>
<proteinExistence type="predicted"/>
<dbReference type="EMBL" id="JAPDRK010000014">
    <property type="protein sequence ID" value="KAJ9606445.1"/>
    <property type="molecule type" value="Genomic_DNA"/>
</dbReference>
<dbReference type="Proteomes" id="UP001172673">
    <property type="component" value="Unassembled WGS sequence"/>
</dbReference>
<dbReference type="PANTHER" id="PTHR47424">
    <property type="entry name" value="REGULATORY PROTEIN GAL4"/>
    <property type="match status" value="1"/>
</dbReference>
<dbReference type="InterPro" id="IPR001138">
    <property type="entry name" value="Zn2Cys6_DnaBD"/>
</dbReference>
<dbReference type="Pfam" id="PF04082">
    <property type="entry name" value="Fungal_trans"/>
    <property type="match status" value="1"/>
</dbReference>
<evidence type="ECO:0000256" key="5">
    <source>
        <dbReference type="ARBA" id="ARBA00023242"/>
    </source>
</evidence>
<sequence length="698" mass="77219">MERLPVNPRRHKIAPESRKRVAQARAKCSGGQPCERCRKSSRECLYPQIEQTVSIPRSEHDAIKSKCALLEQALAELVPSEREREKLLQHAQAKISAPEQPSADLDNDIAEDSQHLREGRILTDPDGTIRYLGESSGATFLNHLREYMATVFPLAFESAWPGSSNPDTTAFISALGRYQTHDSRPLLSSAVDPLILATAEQASIMLAGFRDSAQDGQGTFGSGGIYYWIDCDTVMDEYQSYLNGARTLEASQSMVTANAAFAVACQLDPNHAPEWESGFGQTFFARAKNLIGNPLDVSIINDATVLALLGFYLLNSNRRDAAYIYISVSMHILIVHGVHRAWMVDEQGKRLFWTVYVLDRWLSCLMGRPALVPDDAIKLDLPRDTNGLPPAAGLRAHVELARISDYIVSNVYDVARDEPLMTTLCIQKCLRLLTSWSENLPASVQATEENLSSDRSVIELHMAHNQLVVLAVRPLLFINVKTVTADMLLNARTGGHQPSHQTELDLCADAARRNVHVWHRLLSQQNPARLSVSSVHYLFNAALSLQLYQILVDSQAQEDFEAISFVISVLDLDEGSNKAYAKDCSQVLADFSSLMNRLRSVDLSKTATRGDTLRANGQGLPSHSAIVLSPSDGTPSATYAESYRHSQVSPGSVQAEMDAARSNGSAGSPYDRRAYNELLSWLEADNLQHRFDFPHRFG</sequence>
<evidence type="ECO:0000256" key="2">
    <source>
        <dbReference type="ARBA" id="ARBA00023015"/>
    </source>
</evidence>
<dbReference type="CDD" id="cd12148">
    <property type="entry name" value="fungal_TF_MHR"/>
    <property type="match status" value="1"/>
</dbReference>
<protein>
    <recommendedName>
        <fullName evidence="6">Xylanolytic transcriptional activator regulatory domain-containing protein</fullName>
    </recommendedName>
</protein>
<evidence type="ECO:0000313" key="8">
    <source>
        <dbReference type="Proteomes" id="UP001172673"/>
    </source>
</evidence>
<gene>
    <name evidence="7" type="ORF">H2200_009406</name>
</gene>
<dbReference type="GO" id="GO:0000981">
    <property type="term" value="F:DNA-binding transcription factor activity, RNA polymerase II-specific"/>
    <property type="evidence" value="ECO:0007669"/>
    <property type="project" value="InterPro"/>
</dbReference>
<dbReference type="Gene3D" id="4.10.240.10">
    <property type="entry name" value="Zn(2)-C6 fungal-type DNA-binding domain"/>
    <property type="match status" value="1"/>
</dbReference>
<keyword evidence="8" id="KW-1185">Reference proteome</keyword>
<dbReference type="CDD" id="cd00067">
    <property type="entry name" value="GAL4"/>
    <property type="match status" value="1"/>
</dbReference>
<keyword evidence="1" id="KW-0479">Metal-binding</keyword>
<evidence type="ECO:0000259" key="6">
    <source>
        <dbReference type="SMART" id="SM00906"/>
    </source>
</evidence>
<evidence type="ECO:0000256" key="3">
    <source>
        <dbReference type="ARBA" id="ARBA00023125"/>
    </source>
</evidence>
<evidence type="ECO:0000256" key="1">
    <source>
        <dbReference type="ARBA" id="ARBA00022723"/>
    </source>
</evidence>
<keyword evidence="2" id="KW-0805">Transcription regulation</keyword>
<accession>A0AA39CFP2</accession>
<dbReference type="PANTHER" id="PTHR47424:SF6">
    <property type="entry name" value="PROLINE UTILIZATION TRANS-ACTIVATOR"/>
    <property type="match status" value="1"/>
</dbReference>
<dbReference type="GO" id="GO:0003677">
    <property type="term" value="F:DNA binding"/>
    <property type="evidence" value="ECO:0007669"/>
    <property type="project" value="UniProtKB-KW"/>
</dbReference>
<keyword evidence="4" id="KW-0804">Transcription</keyword>
<dbReference type="AlphaFoldDB" id="A0AA39CFP2"/>
<dbReference type="InterPro" id="IPR007219">
    <property type="entry name" value="XnlR_reg_dom"/>
</dbReference>
<dbReference type="InterPro" id="IPR036864">
    <property type="entry name" value="Zn2-C6_fun-type_DNA-bd_sf"/>
</dbReference>
<keyword evidence="3" id="KW-0238">DNA-binding</keyword>
<evidence type="ECO:0000256" key="4">
    <source>
        <dbReference type="ARBA" id="ARBA00023163"/>
    </source>
</evidence>